<dbReference type="InterPro" id="IPR008964">
    <property type="entry name" value="Invasin/intimin_cell_adhesion"/>
</dbReference>
<dbReference type="GO" id="GO:0046872">
    <property type="term" value="F:metal ion binding"/>
    <property type="evidence" value="ECO:0007669"/>
    <property type="project" value="UniProtKB-KW"/>
</dbReference>
<dbReference type="SUPFAM" id="SSF49373">
    <property type="entry name" value="Invasin/intimin cell-adhesion fragments"/>
    <property type="match status" value="2"/>
</dbReference>
<dbReference type="GO" id="GO:2001070">
    <property type="term" value="F:starch binding"/>
    <property type="evidence" value="ECO:0007669"/>
    <property type="project" value="InterPro"/>
</dbReference>
<organism evidence="9 10">
    <name type="scientific">Clostridium gasigenes</name>
    <dbReference type="NCBI Taxonomy" id="94869"/>
    <lineage>
        <taxon>Bacteria</taxon>
        <taxon>Bacillati</taxon>
        <taxon>Bacillota</taxon>
        <taxon>Clostridia</taxon>
        <taxon>Eubacteriales</taxon>
        <taxon>Clostridiaceae</taxon>
        <taxon>Clostridium</taxon>
    </lineage>
</organism>
<evidence type="ECO:0000313" key="10">
    <source>
        <dbReference type="Proteomes" id="UP000585258"/>
    </source>
</evidence>
<dbReference type="NCBIfam" id="TIGR01167">
    <property type="entry name" value="LPXTG_anchor"/>
    <property type="match status" value="1"/>
</dbReference>
<dbReference type="Pfam" id="PF16403">
    <property type="entry name" value="Bact_surface_Ig-like"/>
    <property type="match status" value="1"/>
</dbReference>
<dbReference type="PANTHER" id="PTHR10357:SF210">
    <property type="entry name" value="MALTODEXTRIN GLUCOSIDASE"/>
    <property type="match status" value="1"/>
</dbReference>
<dbReference type="SUPFAM" id="SSF51011">
    <property type="entry name" value="Glycosyl hydrolase domain"/>
    <property type="match status" value="1"/>
</dbReference>
<proteinExistence type="inferred from homology"/>
<dbReference type="InterPro" id="IPR013780">
    <property type="entry name" value="Glyco_hydro_b"/>
</dbReference>
<evidence type="ECO:0000256" key="1">
    <source>
        <dbReference type="ARBA" id="ARBA00001913"/>
    </source>
</evidence>
<dbReference type="EMBL" id="JACKWY010000005">
    <property type="protein sequence ID" value="MBB6715267.1"/>
    <property type="molecule type" value="Genomic_DNA"/>
</dbReference>
<evidence type="ECO:0000256" key="6">
    <source>
        <dbReference type="ARBA" id="ARBA00023295"/>
    </source>
</evidence>
<dbReference type="PANTHER" id="PTHR10357">
    <property type="entry name" value="ALPHA-AMYLASE FAMILY MEMBER"/>
    <property type="match status" value="1"/>
</dbReference>
<accession>A0A7X0SFA0</accession>
<dbReference type="InterPro" id="IPR003961">
    <property type="entry name" value="FN3_dom"/>
</dbReference>
<dbReference type="Pfam" id="PF02368">
    <property type="entry name" value="Big_2"/>
    <property type="match status" value="2"/>
</dbReference>
<dbReference type="InterPro" id="IPR054409">
    <property type="entry name" value="X25_BaPul-like"/>
</dbReference>
<feature type="domain" description="CBM20" evidence="8">
    <location>
        <begin position="1557"/>
        <end position="1683"/>
    </location>
</feature>
<comment type="cofactor">
    <cofactor evidence="1">
        <name>Ca(2+)</name>
        <dbReference type="ChEBI" id="CHEBI:29108"/>
    </cofactor>
</comment>
<dbReference type="CDD" id="cd11338">
    <property type="entry name" value="AmyAc_CMD"/>
    <property type="match status" value="1"/>
</dbReference>
<dbReference type="Gene3D" id="2.60.40.1180">
    <property type="entry name" value="Golgi alpha-mannosidase II"/>
    <property type="match status" value="1"/>
</dbReference>
<dbReference type="GO" id="GO:0004553">
    <property type="term" value="F:hydrolase activity, hydrolyzing O-glycosyl compounds"/>
    <property type="evidence" value="ECO:0007669"/>
    <property type="project" value="InterPro"/>
</dbReference>
<dbReference type="InterPro" id="IPR014756">
    <property type="entry name" value="Ig_E-set"/>
</dbReference>
<reference evidence="9 10" key="1">
    <citation type="submission" date="2020-08" db="EMBL/GenBank/DDBJ databases">
        <title>Clostridia isolated from Swiss meat.</title>
        <authorList>
            <person name="Wambui J."/>
            <person name="Stevens M.J.A."/>
            <person name="Stephan R."/>
        </authorList>
    </citation>
    <scope>NUCLEOTIDE SEQUENCE [LARGE SCALE GENOMIC DNA]</scope>
    <source>
        <strain evidence="9 10">CM001</strain>
    </source>
</reference>
<dbReference type="InterPro" id="IPR045857">
    <property type="entry name" value="O16G_dom_2"/>
</dbReference>
<dbReference type="InterPro" id="IPR003343">
    <property type="entry name" value="Big_2"/>
</dbReference>
<dbReference type="Gene3D" id="2.60.40.1080">
    <property type="match status" value="3"/>
</dbReference>
<evidence type="ECO:0000256" key="4">
    <source>
        <dbReference type="ARBA" id="ARBA00022801"/>
    </source>
</evidence>
<name>A0A7X0SFA0_9CLOT</name>
<comment type="similarity">
    <text evidence="2">Belongs to the glycosyl hydrolase 13 family.</text>
</comment>
<gene>
    <name evidence="9" type="ORF">H7E68_11055</name>
</gene>
<protein>
    <submittedName>
        <fullName evidence="9">Ig-like domain-containing protein</fullName>
    </submittedName>
</protein>
<dbReference type="CDD" id="cd02857">
    <property type="entry name" value="E_set_CDase_PDE_N"/>
    <property type="match status" value="1"/>
</dbReference>
<dbReference type="Pfam" id="PF22058">
    <property type="entry name" value="X25_BaPul_like"/>
    <property type="match status" value="2"/>
</dbReference>
<evidence type="ECO:0000256" key="2">
    <source>
        <dbReference type="ARBA" id="ARBA00008061"/>
    </source>
</evidence>
<dbReference type="InterPro" id="IPR004185">
    <property type="entry name" value="Glyco_hydro_13_lg-like_dom"/>
</dbReference>
<evidence type="ECO:0000259" key="8">
    <source>
        <dbReference type="PROSITE" id="PS51166"/>
    </source>
</evidence>
<dbReference type="Proteomes" id="UP000585258">
    <property type="component" value="Unassembled WGS sequence"/>
</dbReference>
<dbReference type="GO" id="GO:0005975">
    <property type="term" value="P:carbohydrate metabolic process"/>
    <property type="evidence" value="ECO:0007669"/>
    <property type="project" value="InterPro"/>
</dbReference>
<keyword evidence="3" id="KW-0479">Metal-binding</keyword>
<evidence type="ECO:0000313" key="9">
    <source>
        <dbReference type="EMBL" id="MBB6715267.1"/>
    </source>
</evidence>
<dbReference type="InterPro" id="IPR013783">
    <property type="entry name" value="Ig-like_fold"/>
</dbReference>
<dbReference type="InterPro" id="IPR036116">
    <property type="entry name" value="FN3_sf"/>
</dbReference>
<dbReference type="SUPFAM" id="SSF51445">
    <property type="entry name" value="(Trans)glycosidases"/>
    <property type="match status" value="1"/>
</dbReference>
<dbReference type="InterPro" id="IPR006047">
    <property type="entry name" value="GH13_cat_dom"/>
</dbReference>
<dbReference type="Gene3D" id="3.20.20.80">
    <property type="entry name" value="Glycosidases"/>
    <property type="match status" value="3"/>
</dbReference>
<dbReference type="InterPro" id="IPR031319">
    <property type="entry name" value="A-amylase_C"/>
</dbReference>
<dbReference type="Gene3D" id="2.60.40.10">
    <property type="entry name" value="Immunoglobulins"/>
    <property type="match status" value="7"/>
</dbReference>
<feature type="region of interest" description="Disordered" evidence="7">
    <location>
        <begin position="650"/>
        <end position="669"/>
    </location>
</feature>
<keyword evidence="6" id="KW-0326">Glycosidase</keyword>
<dbReference type="SMART" id="SM00635">
    <property type="entry name" value="BID_2"/>
    <property type="match status" value="3"/>
</dbReference>
<dbReference type="InterPro" id="IPR032179">
    <property type="entry name" value="Cry22Aa_Ig-like"/>
</dbReference>
<dbReference type="SUPFAM" id="SSF81296">
    <property type="entry name" value="E set domains"/>
    <property type="match status" value="1"/>
</dbReference>
<keyword evidence="5" id="KW-0106">Calcium</keyword>
<evidence type="ECO:0000256" key="3">
    <source>
        <dbReference type="ARBA" id="ARBA00022723"/>
    </source>
</evidence>
<dbReference type="PROSITE" id="PS51166">
    <property type="entry name" value="CBM20"/>
    <property type="match status" value="1"/>
</dbReference>
<dbReference type="InterPro" id="IPR002044">
    <property type="entry name" value="CBM20"/>
</dbReference>
<dbReference type="Pfam" id="PF00128">
    <property type="entry name" value="Alpha-amylase"/>
    <property type="match status" value="2"/>
</dbReference>
<dbReference type="SMART" id="SM00632">
    <property type="entry name" value="Aamy_C"/>
    <property type="match status" value="1"/>
</dbReference>
<dbReference type="SMART" id="SM00642">
    <property type="entry name" value="Aamy"/>
    <property type="match status" value="1"/>
</dbReference>
<dbReference type="Gene3D" id="3.90.400.10">
    <property type="entry name" value="Oligo-1,6-glucosidase, Domain 2"/>
    <property type="match status" value="1"/>
</dbReference>
<comment type="caution">
    <text evidence="9">The sequence shown here is derived from an EMBL/GenBank/DDBJ whole genome shotgun (WGS) entry which is preliminary data.</text>
</comment>
<keyword evidence="4" id="KW-0378">Hydrolase</keyword>
<dbReference type="CDD" id="cd00063">
    <property type="entry name" value="FN3"/>
    <property type="match status" value="1"/>
</dbReference>
<evidence type="ECO:0000256" key="5">
    <source>
        <dbReference type="ARBA" id="ARBA00022837"/>
    </source>
</evidence>
<dbReference type="RefSeq" id="WP_185164594.1">
    <property type="nucleotide sequence ID" value="NZ_JACKWY010000005.1"/>
</dbReference>
<dbReference type="SUPFAM" id="SSF49265">
    <property type="entry name" value="Fibronectin type III"/>
    <property type="match status" value="1"/>
</dbReference>
<evidence type="ECO:0000256" key="7">
    <source>
        <dbReference type="SAM" id="MobiDB-lite"/>
    </source>
</evidence>
<dbReference type="InterPro" id="IPR017853">
    <property type="entry name" value="GH"/>
</dbReference>
<sequence>MRRKGVVKYRSQLSIFTVIFFCVTLLPIKAKVVSAESLLKSPVINSDGTVTFNYQGDGTEDKVILKGEFTDWADRDAIVNDKNIWCITLPTSSNVGSQEYGFNAFYKDGVSDGVWKGDSINTIKATNGNPVLITPGYYKIDSISTDLEVGQTLQLKAVMLKDDGKTEEAQDVKWTVDNNDKVEISEGGLLKAKITAVPEGIKSLPIVVSAIKGDKTLTKTINLVNKIVKVDEIIKADELIAQPGGKSKWYIAGSFQGWNNTNADTQLKHLVDGFYEYSTVLDAGDYEFKFVKNGTWDGVSKGGDNFKLTLAEKTKVNFYVNEVKNEVRINIAGVEGITQYTPKLDIAKWPRLVGDIQKVFGEEAWSPNTSKQMFVDYNFDGSLYKIQRNIPVGKYEAKVTFGGNWDENYGAADANLALNTVDPADVVFSIDYAGDKILRHNYKPVEGEYDGLINKSAIKFDSRSVTYKKPFGAIKEESEDLTLRIGVAKDDVQVAKLELIDGKGVAKSYEMRKATTIGEIDYYEVYISKDELSSIGVWGYKFILVDGKTKMEYGDDGISGGTGSATEEGALPYNLTVYAKDYKTPDWMKNSIVYQIFPDRFFDGNKDNNRAKLVDGVRGFIGPDGSLKSYPMQYFDGGVDKDPAASQVWGSWSDYPENPRHSTPENKPYYPNSKTDNIWTNEFYGGDIQGIEQKLDYLKSIGISAIYLNPVSWGASNHKYDATDFKSLDPMFGQPVYNKAGDATSGLNYEKTRAASDRIYQAFAKASDKKGIKLIADGVFNHVGDDSIYFDRYEKYPEIGAYEYWKRVWDKVNDGMLQDKAEKEVRDYFTSLNNPVTGKKYSYPQDFEFTTWFKVENQLVTRDKDGITIDPKDQHYKYEGWWGYDSLPVMEAREPQIGDSLAISGQHEWNNINFRENIIGYDLTGLSDSDANKQMQFANSQRWMWMGSSGWRLDCAPDVSTDTWKKFRDAVKSTEGRLDVNGKQIDNPVILGEEWGVATKYLLGDQFDSVMNYQFRGAIQNYIINGKAEDFNNALEIIRENYPKEAWEAMLNLVDSHDTIRNLTKIDNPTWDEENTKIAPDASDKALKLQALTAIFQMGYPGAPTIYYGDEVGVTGTKDPDSRRSFPWERLKESNGDYSANGRYKELFDVYKKSTEIRNKNLDIFATGDIKTAYSKDSVIAYARKSDSKGGLLVLNQSDKEKTIVADVTGFLPNGLNLKDELYGDVKAKVIDGKVTITIPAETAFMMVSSNKIVKIDKVDGLKAESSKGQVDLTWNKVKEVTKYNVYRTNLEVEKSEKVGETTKNSFKDTDVVNGTRYYYYITAVKGDSESDFSDSITVLPSFNIEAVSTPNPVKDLIIGVGNKTEEVQVIISVPGLTDDSKYAGLEVPNMEAKLSYYKDGTSVDNATSIKLRYKKDTSDGKKVYYGSFEPTEVGIYKYFAKATTNTGDSYKLSDEVSMKVIADGKDTVAPLAPVLKDILVESNRVKLEWNLGGDEIAGIEVYRSADGNSFVKVATLDSTSKEFIDYTINNDNNYSYKVSAYDKAYNREYSVVKDVTPKLVMVDVTLNLHIPNYTPATDDIFIAGDLNGWNASGGKLTVPSGATSRDVVEYKFKMMAGKSIQYKYTRGSWGTEAFSSHNRKADDTEDYGNWAYSSTDTNMNLTVKNQGGNSMVIDDYILRWGDMPMMISMPRISYGDNIEYTTDKEDFTLKAKVPFGVACTINDEDLNKLYPNAMDQYGNILVNGIKLKPGVNNFKIHVEPTKETLELPWYTDQGRAGQATKTINMSITYTGGGVTPPTDVKVTGVSLDKISETIKVNESLELKATVLPENATNKNVTWISSDEKIAKVDENGKVVAVSSGKATITVTTKDGDFKATSEIIVNNEEVTPPTDVKVTGVSLDKTSETIKVNESLELKATVLPENATNKNITWTSSDEKVAKVDENGKVVAVSSGKAAITATTKDGDFKAACEITINPKWTLINRIPTIAASNVAITVGDTFNPLKNVTASDYEDGDLTKNIKVVENPVDTTKEGEYKVVYQVSDSKGAITTKTVMVTVKAKEEVTPPSEVKEKDDANIPESNGTTIIEKIENPNGKNEISIKEPSKEIRLEIKDIEAIKNGTGSFEIKNGDSVILIPFELIDKSLITEGSSIIFEMKVNENSDLTKGMKAVKKVFEFTLGVKNGDNIVSIHTFKAGMASVILKLSDEDLKGLNKDKLAVFYYNEETKTFEILETTINGNEVTFKTPYFSKFIVAEKITNADGVILPKTGGNNTKNIIIIGLLFVGVGVVTLRKKSSINN</sequence>